<dbReference type="Gramene" id="SIN_1010650.t">
    <property type="protein sequence ID" value="SIN_1010650.t"/>
    <property type="gene ID" value="SIN_1010650"/>
</dbReference>
<keyword evidence="5" id="KW-1185">Reference proteome</keyword>
<dbReference type="OrthoDB" id="672793at2759"/>
<dbReference type="RefSeq" id="XP_011089028.1">
    <property type="nucleotide sequence ID" value="XM_011090726.2"/>
</dbReference>
<evidence type="ECO:0000256" key="2">
    <source>
        <dbReference type="PIRSR" id="PIRSR601310-3"/>
    </source>
</evidence>
<evidence type="ECO:0000259" key="4">
    <source>
        <dbReference type="PROSITE" id="PS51084"/>
    </source>
</evidence>
<protein>
    <submittedName>
        <fullName evidence="6">Adenylylsulfatase HINT3-like isoform X1</fullName>
    </submittedName>
</protein>
<gene>
    <name evidence="6" type="primary">LOC105170111</name>
</gene>
<evidence type="ECO:0000313" key="6">
    <source>
        <dbReference type="RefSeq" id="XP_011089028.1"/>
    </source>
</evidence>
<dbReference type="GO" id="GO:0006790">
    <property type="term" value="P:sulfur compound metabolic process"/>
    <property type="evidence" value="ECO:0007669"/>
    <property type="project" value="TreeGrafter"/>
</dbReference>
<evidence type="ECO:0000313" key="5">
    <source>
        <dbReference type="Proteomes" id="UP000504604"/>
    </source>
</evidence>
<dbReference type="InterPro" id="IPR011146">
    <property type="entry name" value="HIT-like"/>
</dbReference>
<evidence type="ECO:0000256" key="3">
    <source>
        <dbReference type="PROSITE-ProRule" id="PRU00464"/>
    </source>
</evidence>
<proteinExistence type="predicted"/>
<name>A0A6I9TT80_SESIN</name>
<feature type="short sequence motif" description="Histidine triad motif" evidence="2 3">
    <location>
        <begin position="143"/>
        <end position="147"/>
    </location>
</feature>
<dbReference type="KEGG" id="sind:105170111"/>
<dbReference type="PRINTS" id="PR00332">
    <property type="entry name" value="HISTRIAD"/>
</dbReference>
<dbReference type="CDD" id="cd01277">
    <property type="entry name" value="HINT_subgroup"/>
    <property type="match status" value="1"/>
</dbReference>
<dbReference type="Proteomes" id="UP000504604">
    <property type="component" value="Linkage group LG9"/>
</dbReference>
<dbReference type="Gene3D" id="3.30.428.10">
    <property type="entry name" value="HIT-like"/>
    <property type="match status" value="1"/>
</dbReference>
<dbReference type="GO" id="GO:0009150">
    <property type="term" value="P:purine ribonucleotide metabolic process"/>
    <property type="evidence" value="ECO:0007669"/>
    <property type="project" value="TreeGrafter"/>
</dbReference>
<feature type="domain" description="HIT" evidence="4">
    <location>
        <begin position="51"/>
        <end position="158"/>
    </location>
</feature>
<dbReference type="PROSITE" id="PS51084">
    <property type="entry name" value="HIT_2"/>
    <property type="match status" value="1"/>
</dbReference>
<feature type="active site" description="Tele-AMP-histidine intermediate" evidence="1">
    <location>
        <position position="145"/>
    </location>
</feature>
<dbReference type="AlphaFoldDB" id="A0A6I9TT80"/>
<dbReference type="GO" id="GO:0047627">
    <property type="term" value="F:adenylylsulfatase activity"/>
    <property type="evidence" value="ECO:0007669"/>
    <property type="project" value="TreeGrafter"/>
</dbReference>
<dbReference type="GeneID" id="105170111"/>
<dbReference type="PROSITE" id="PS00892">
    <property type="entry name" value="HIT_1"/>
    <property type="match status" value="1"/>
</dbReference>
<dbReference type="InterPro" id="IPR001310">
    <property type="entry name" value="Histidine_triad_HIT"/>
</dbReference>
<dbReference type="SUPFAM" id="SSF54197">
    <property type="entry name" value="HIT-like"/>
    <property type="match status" value="1"/>
</dbReference>
<reference evidence="6" key="1">
    <citation type="submission" date="2025-08" db="UniProtKB">
        <authorList>
            <consortium name="RefSeq"/>
        </authorList>
    </citation>
    <scope>IDENTIFICATION</scope>
</reference>
<sequence>MEARVRRRLSLLASHINPSQEALLPTCLSASPCASWDANGEKEVKEQEGCVFCKIIRGEAPALKVYEDDACLCILDTYPLCHGHSLIIPKCHFPSLDVTPPSTIAAMCSKVPLISSAIMKATGCDSFNLLVNNGAAAGQVIYHTHIHIIPRKAHDCLWASESIQRRPLKLDQEGSQLANHIRENLSFVNGYEDGSEGQASTLVGN</sequence>
<dbReference type="Pfam" id="PF01230">
    <property type="entry name" value="HIT"/>
    <property type="match status" value="1"/>
</dbReference>
<accession>A0A6I9TT80</accession>
<dbReference type="InterPro" id="IPR039384">
    <property type="entry name" value="HINT"/>
</dbReference>
<dbReference type="PANTHER" id="PTHR47670">
    <property type="entry name" value="ADENYLYLSULFATASE HINT3"/>
    <property type="match status" value="1"/>
</dbReference>
<dbReference type="InParanoid" id="A0A6I9TT80"/>
<organism evidence="5 6">
    <name type="scientific">Sesamum indicum</name>
    <name type="common">Oriental sesame</name>
    <name type="synonym">Sesamum orientale</name>
    <dbReference type="NCBI Taxonomy" id="4182"/>
    <lineage>
        <taxon>Eukaryota</taxon>
        <taxon>Viridiplantae</taxon>
        <taxon>Streptophyta</taxon>
        <taxon>Embryophyta</taxon>
        <taxon>Tracheophyta</taxon>
        <taxon>Spermatophyta</taxon>
        <taxon>Magnoliopsida</taxon>
        <taxon>eudicotyledons</taxon>
        <taxon>Gunneridae</taxon>
        <taxon>Pentapetalae</taxon>
        <taxon>asterids</taxon>
        <taxon>lamiids</taxon>
        <taxon>Lamiales</taxon>
        <taxon>Pedaliaceae</taxon>
        <taxon>Sesamum</taxon>
    </lineage>
</organism>
<dbReference type="InterPro" id="IPR036265">
    <property type="entry name" value="HIT-like_sf"/>
</dbReference>
<dbReference type="FunCoup" id="A0A6I9TT80">
    <property type="interactions" value="209"/>
</dbReference>
<evidence type="ECO:0000256" key="1">
    <source>
        <dbReference type="PIRSR" id="PIRSR601310-1"/>
    </source>
</evidence>
<dbReference type="PANTHER" id="PTHR47670:SF1">
    <property type="entry name" value="ADENYLYLSULFATASE HINT3"/>
    <property type="match status" value="1"/>
</dbReference>
<dbReference type="InterPro" id="IPR019808">
    <property type="entry name" value="Histidine_triad_CS"/>
</dbReference>